<evidence type="ECO:0000313" key="2">
    <source>
        <dbReference type="EMBL" id="ADX68525.1"/>
    </source>
</evidence>
<dbReference type="OrthoDB" id="1496149at2"/>
<dbReference type="eggNOG" id="ENOG5033JQE">
    <property type="taxonomic scope" value="Bacteria"/>
</dbReference>
<dbReference type="Proteomes" id="UP000008641">
    <property type="component" value="Chromosome"/>
</dbReference>
<gene>
    <name evidence="2" type="ordered locus">Weevi_1836</name>
</gene>
<feature type="signal peptide" evidence="1">
    <location>
        <begin position="1"/>
        <end position="23"/>
    </location>
</feature>
<sequence length="172" mass="18994">MKKHYLKTFFFYLFLAFIFSCSSDDIKNKNSLQDEINSKAESSIIGKKIASIKNGNIRLLASDTSINKGVKNLIDPSDQNNISYNRSTIVNIDNMYYLRSYSNDGLVTTTLLEEEEESNNGEVNLLVAGISCTSKACSGTNGCVPNANKKSCSSCLGDCTKTVTSVEYEEEF</sequence>
<evidence type="ECO:0000313" key="3">
    <source>
        <dbReference type="Proteomes" id="UP000008641"/>
    </source>
</evidence>
<proteinExistence type="predicted"/>
<accession>F0P0M6</accession>
<keyword evidence="1" id="KW-0732">Signal</keyword>
<reference evidence="2 3" key="1">
    <citation type="journal article" date="2011" name="Stand. Genomic Sci.">
        <title>Complete genome sequence of Weeksella virosa type strain (9751).</title>
        <authorList>
            <person name="Lang E."/>
            <person name="Teshima H."/>
            <person name="Lucas S."/>
            <person name="Lapidus A."/>
            <person name="Hammon N."/>
            <person name="Deshpande S."/>
            <person name="Nolan M."/>
            <person name="Cheng J.F."/>
            <person name="Pitluck S."/>
            <person name="Liolios K."/>
            <person name="Pagani I."/>
            <person name="Mikhailova N."/>
            <person name="Ivanova N."/>
            <person name="Mavromatis K."/>
            <person name="Pati A."/>
            <person name="Tapia R."/>
            <person name="Han C."/>
            <person name="Goodwin L."/>
            <person name="Chen A."/>
            <person name="Palaniappan K."/>
            <person name="Land M."/>
            <person name="Hauser L."/>
            <person name="Chang Y.J."/>
            <person name="Jeffries C.D."/>
            <person name="Brambilla E.M."/>
            <person name="Kopitz M."/>
            <person name="Rohde M."/>
            <person name="Goker M."/>
            <person name="Tindall B.J."/>
            <person name="Detter J.C."/>
            <person name="Woyke T."/>
            <person name="Bristow J."/>
            <person name="Eisen J.A."/>
            <person name="Markowitz V."/>
            <person name="Hugenholtz P."/>
            <person name="Klenk H.P."/>
            <person name="Kyrpides N.C."/>
        </authorList>
    </citation>
    <scope>NUCLEOTIDE SEQUENCE [LARGE SCALE GENOMIC DNA]</scope>
    <source>
        <strain evidence="3">ATCC 43766 / DSM 16922 / JCM 21250 / NBRC 16016 / NCTC 11634 / CL345/78</strain>
    </source>
</reference>
<dbReference type="AlphaFoldDB" id="F0P0M6"/>
<dbReference type="EMBL" id="CP002455">
    <property type="protein sequence ID" value="ADX68525.1"/>
    <property type="molecule type" value="Genomic_DNA"/>
</dbReference>
<reference evidence="3" key="2">
    <citation type="journal article" date="2011" name="Stand. Genomic Sci.">
        <title>Complete genome sequence of Weeksella virosa type strain (9751T).</title>
        <authorList>
            <person name="Lang E."/>
            <person name="Teshima H."/>
            <person name="Lucas S."/>
            <person name="Lapidus A."/>
            <person name="Hammon N."/>
            <person name="Deshpande S."/>
            <person name="Nolan M."/>
            <person name="Cheng J."/>
            <person name="Pitluck S."/>
            <person name="Liolios K."/>
            <person name="Pagani I."/>
            <person name="Mikhailova N."/>
            <person name="Ivanova N."/>
            <person name="Mavromatis K."/>
            <person name="Pati A."/>
            <person name="Tapia R."/>
            <person name="Han C."/>
            <person name="Goodwin L."/>
            <person name="Chen A."/>
            <person name="Palaniappan K."/>
            <person name="Land M."/>
            <person name="Hauser L."/>
            <person name="Chang Y."/>
            <person name="Jeffries C."/>
            <person name="Brambilla E."/>
            <person name="Kopitz M."/>
            <person name="Rohde M."/>
            <person name="Goker M."/>
            <person name="Tindall B."/>
            <person name="Detter J."/>
            <person name="Woyke T."/>
            <person name="Bristow J."/>
            <person name="Eisen J."/>
            <person name="Markowitz V."/>
            <person name="Hugenholtz P."/>
            <person name="Klenk H."/>
            <person name="Kyrpides N."/>
        </authorList>
    </citation>
    <scope>NUCLEOTIDE SEQUENCE [LARGE SCALE GENOMIC DNA]</scope>
    <source>
        <strain evidence="3">ATCC 43766 / DSM 16922 / JCM 21250 / NBRC 16016 / NCTC 11634 / CL345/78</strain>
    </source>
</reference>
<dbReference type="KEGG" id="wvi:Weevi_1836"/>
<name>F0P0M6_WEEVC</name>
<dbReference type="PROSITE" id="PS51257">
    <property type="entry name" value="PROKAR_LIPOPROTEIN"/>
    <property type="match status" value="1"/>
</dbReference>
<organism evidence="2 3">
    <name type="scientific">Weeksella virosa (strain ATCC 43766 / DSM 16922 / JCM 21250 / CCUG 30538 / CDC 9751 / IAM 14551 / NBRC 16016 / NCTC 11634 / CL345/78)</name>
    <dbReference type="NCBI Taxonomy" id="865938"/>
    <lineage>
        <taxon>Bacteria</taxon>
        <taxon>Pseudomonadati</taxon>
        <taxon>Bacteroidota</taxon>
        <taxon>Flavobacteriia</taxon>
        <taxon>Flavobacteriales</taxon>
        <taxon>Weeksellaceae</taxon>
        <taxon>Weeksella</taxon>
    </lineage>
</organism>
<dbReference type="RefSeq" id="WP_013598914.1">
    <property type="nucleotide sequence ID" value="NC_015144.1"/>
</dbReference>
<evidence type="ECO:0000256" key="1">
    <source>
        <dbReference type="SAM" id="SignalP"/>
    </source>
</evidence>
<protein>
    <recommendedName>
        <fullName evidence="4">Lipoprotein</fullName>
    </recommendedName>
</protein>
<dbReference type="HOGENOM" id="CLU_1554670_0_0_10"/>
<keyword evidence="3" id="KW-1185">Reference proteome</keyword>
<evidence type="ECO:0008006" key="4">
    <source>
        <dbReference type="Google" id="ProtNLM"/>
    </source>
</evidence>
<feature type="chain" id="PRO_5003256404" description="Lipoprotein" evidence="1">
    <location>
        <begin position="24"/>
        <end position="172"/>
    </location>
</feature>